<reference evidence="1" key="1">
    <citation type="submission" date="2024-07" db="EMBL/GenBank/DDBJ databases">
        <authorList>
            <person name="Biller S.J."/>
        </authorList>
    </citation>
    <scope>NUCLEOTIDE SEQUENCE</scope>
    <source>
        <strain evidence="1">WC2420</strain>
    </source>
</reference>
<name>A0AB39VYG4_9GAMM</name>
<protein>
    <submittedName>
        <fullName evidence="1">HD family hydrolase</fullName>
    </submittedName>
</protein>
<proteinExistence type="predicted"/>
<accession>A0AB39VYG4</accession>
<dbReference type="Gene3D" id="1.10.3210.10">
    <property type="entry name" value="Hypothetical protein af1432"/>
    <property type="match status" value="1"/>
</dbReference>
<keyword evidence="1" id="KW-0378">Hydrolase</keyword>
<dbReference type="AlphaFoldDB" id="A0AB39VYG4"/>
<gene>
    <name evidence="1" type="ORF">AB3G37_16525</name>
</gene>
<sequence>MTRIATFSGKYLDYTAPDPHVFDKDSIAQGLSHECRFNGQIPQFYSVAQHSVLTSYLVPPHLAWEALLHDATEAFCKDIPAPLKLLLPDYKRVEARLDKVIRLKYCIPLVMSPEVKKADLIMLATERRDFELYDGTEWPVLVGIEPCAQPICPLNPAQARAQFLKRWEEVQPY</sequence>
<organism evidence="1">
    <name type="scientific">Rouxiella sp. WC2420</name>
    <dbReference type="NCBI Taxonomy" id="3234145"/>
    <lineage>
        <taxon>Bacteria</taxon>
        <taxon>Pseudomonadati</taxon>
        <taxon>Pseudomonadota</taxon>
        <taxon>Gammaproteobacteria</taxon>
        <taxon>Enterobacterales</taxon>
        <taxon>Yersiniaceae</taxon>
        <taxon>Rouxiella</taxon>
    </lineage>
</organism>
<dbReference type="RefSeq" id="WP_369790979.1">
    <property type="nucleotide sequence ID" value="NZ_CP165628.1"/>
</dbReference>
<dbReference type="GO" id="GO:0016787">
    <property type="term" value="F:hydrolase activity"/>
    <property type="evidence" value="ECO:0007669"/>
    <property type="project" value="UniProtKB-KW"/>
</dbReference>
<evidence type="ECO:0000313" key="1">
    <source>
        <dbReference type="EMBL" id="XDU74920.1"/>
    </source>
</evidence>
<dbReference type="SUPFAM" id="SSF109604">
    <property type="entry name" value="HD-domain/PDEase-like"/>
    <property type="match status" value="1"/>
</dbReference>
<dbReference type="EMBL" id="CP165628">
    <property type="protein sequence ID" value="XDU74920.1"/>
    <property type="molecule type" value="Genomic_DNA"/>
</dbReference>